<reference evidence="2" key="1">
    <citation type="submission" date="2020-02" db="EMBL/GenBank/DDBJ databases">
        <authorList>
            <person name="Meier V. D."/>
        </authorList>
    </citation>
    <scope>NUCLEOTIDE SEQUENCE</scope>
    <source>
        <strain evidence="2">AVDCRST_MAG93</strain>
    </source>
</reference>
<accession>A0A6J4NQR0</accession>
<proteinExistence type="predicted"/>
<feature type="region of interest" description="Disordered" evidence="1">
    <location>
        <begin position="1"/>
        <end position="25"/>
    </location>
</feature>
<sequence>GPSSPRTWRSSGRMPRAAHQRPARRLRRLEVDRACRGLLAHDAPRLPAVGGRLPANL</sequence>
<dbReference type="AlphaFoldDB" id="A0A6J4NQR0"/>
<feature type="compositionally biased region" description="Polar residues" evidence="1">
    <location>
        <begin position="1"/>
        <end position="10"/>
    </location>
</feature>
<protein>
    <submittedName>
        <fullName evidence="2">Mobile element protein</fullName>
    </submittedName>
</protein>
<gene>
    <name evidence="2" type="ORF">AVDCRST_MAG93-9912</name>
</gene>
<feature type="non-terminal residue" evidence="2">
    <location>
        <position position="1"/>
    </location>
</feature>
<dbReference type="EMBL" id="CADCTR010003327">
    <property type="protein sequence ID" value="CAA9394747.1"/>
    <property type="molecule type" value="Genomic_DNA"/>
</dbReference>
<evidence type="ECO:0000313" key="2">
    <source>
        <dbReference type="EMBL" id="CAA9394747.1"/>
    </source>
</evidence>
<feature type="non-terminal residue" evidence="2">
    <location>
        <position position="57"/>
    </location>
</feature>
<evidence type="ECO:0000256" key="1">
    <source>
        <dbReference type="SAM" id="MobiDB-lite"/>
    </source>
</evidence>
<name>A0A6J4NQR0_9CHLR</name>
<organism evidence="2">
    <name type="scientific">uncultured Chloroflexia bacterium</name>
    <dbReference type="NCBI Taxonomy" id="1672391"/>
    <lineage>
        <taxon>Bacteria</taxon>
        <taxon>Bacillati</taxon>
        <taxon>Chloroflexota</taxon>
        <taxon>Chloroflexia</taxon>
        <taxon>environmental samples</taxon>
    </lineage>
</organism>
<feature type="compositionally biased region" description="Basic residues" evidence="1">
    <location>
        <begin position="16"/>
        <end position="25"/>
    </location>
</feature>